<feature type="signal peptide" evidence="1">
    <location>
        <begin position="1"/>
        <end position="24"/>
    </location>
</feature>
<proteinExistence type="predicted"/>
<evidence type="ECO:0000313" key="3">
    <source>
        <dbReference type="Proteomes" id="UP000253426"/>
    </source>
</evidence>
<dbReference type="AlphaFoldDB" id="A0A366HBE9"/>
<evidence type="ECO:0000313" key="2">
    <source>
        <dbReference type="EMBL" id="RBP39681.1"/>
    </source>
</evidence>
<accession>A0A366HBE9</accession>
<dbReference type="Proteomes" id="UP000253426">
    <property type="component" value="Unassembled WGS sequence"/>
</dbReference>
<gene>
    <name evidence="2" type="ORF">DES53_109108</name>
</gene>
<organism evidence="2 3">
    <name type="scientific">Roseimicrobium gellanilyticum</name>
    <dbReference type="NCBI Taxonomy" id="748857"/>
    <lineage>
        <taxon>Bacteria</taxon>
        <taxon>Pseudomonadati</taxon>
        <taxon>Verrucomicrobiota</taxon>
        <taxon>Verrucomicrobiia</taxon>
        <taxon>Verrucomicrobiales</taxon>
        <taxon>Verrucomicrobiaceae</taxon>
        <taxon>Roseimicrobium</taxon>
    </lineage>
</organism>
<dbReference type="SUPFAM" id="SSF81853">
    <property type="entry name" value="Family 10 polysaccharide lyase"/>
    <property type="match status" value="1"/>
</dbReference>
<reference evidence="2 3" key="1">
    <citation type="submission" date="2018-06" db="EMBL/GenBank/DDBJ databases">
        <title>Genomic Encyclopedia of Type Strains, Phase IV (KMG-IV): sequencing the most valuable type-strain genomes for metagenomic binning, comparative biology and taxonomic classification.</title>
        <authorList>
            <person name="Goeker M."/>
        </authorList>
    </citation>
    <scope>NUCLEOTIDE SEQUENCE [LARGE SCALE GENOMIC DNA]</scope>
    <source>
        <strain evidence="2 3">DSM 25532</strain>
    </source>
</reference>
<keyword evidence="1" id="KW-0732">Signal</keyword>
<protein>
    <submittedName>
        <fullName evidence="2">PelA/Pel-15E family pectate lyase</fullName>
    </submittedName>
</protein>
<keyword evidence="2" id="KW-0456">Lyase</keyword>
<dbReference type="Gene3D" id="1.50.10.20">
    <property type="match status" value="1"/>
</dbReference>
<feature type="chain" id="PRO_5016935510" evidence="1">
    <location>
        <begin position="25"/>
        <end position="515"/>
    </location>
</feature>
<dbReference type="InterPro" id="IPR012669">
    <property type="entry name" value="Pectate_lyase"/>
</dbReference>
<dbReference type="Pfam" id="PF09492">
    <property type="entry name" value="Pec_lyase"/>
    <property type="match status" value="1"/>
</dbReference>
<name>A0A366HBE9_9BACT</name>
<comment type="caution">
    <text evidence="2">The sequence shown here is derived from an EMBL/GenBank/DDBJ whole genome shotgun (WGS) entry which is preliminary data.</text>
</comment>
<dbReference type="NCBIfam" id="TIGR02474">
    <property type="entry name" value="pec_lyase"/>
    <property type="match status" value="1"/>
</dbReference>
<sequence>MRVKALLAGFLSLLSWSLGTIARAQDAAPASPTLKLTVKADYLALRITGTTNITANAWQWRVLPGGPEDMVAWSHFDLPVADGAFKLATPMPAGGWYCVEVRALDGEKVIKEAGVTRPEPAAFVHVTPDRIESLPESERVAWKAYLARSRENEHADHETLATECREIRAAASKPAPTDSERFVCPTKVAASYFASPEAATLASVILSYQTPAGAWSKAVDYSKGARPRGTHWTTQSEAGWHYCGTLDNYSTTEQIKFLALVDQATKREDCRAGALRGLEWLLAAQFPNGGWPQVYPLESGYHEAITLNDDAMLHALDLLLAVRAGEEPFGFCDEALRKRAGAAYERGIQCVLACQVQVQGKRTVWCAQHHPITLTPVAARLKEPVSLSGAESANLLKFLMRDGPTTDAVLSSVEDAIVWLDAHRITNLRKTTNAAGKTDYVKDPASTEVLWARFYDVETGEPIFAGGQDGVVYKTYHDMAEHNKVTYDYFTTKPGDIVGKERERWKKRLEKVGKR</sequence>
<dbReference type="GO" id="GO:0016829">
    <property type="term" value="F:lyase activity"/>
    <property type="evidence" value="ECO:0007669"/>
    <property type="project" value="UniProtKB-KW"/>
</dbReference>
<dbReference type="EMBL" id="QNRR01000009">
    <property type="protein sequence ID" value="RBP39681.1"/>
    <property type="molecule type" value="Genomic_DNA"/>
</dbReference>
<evidence type="ECO:0000256" key="1">
    <source>
        <dbReference type="SAM" id="SignalP"/>
    </source>
</evidence>
<keyword evidence="3" id="KW-1185">Reference proteome</keyword>